<dbReference type="AlphaFoldDB" id="A0A4Y9XL98"/>
<gene>
    <name evidence="3" type="ORF">EVJ58_g11032</name>
</gene>
<comment type="caution">
    <text evidence="3">The sequence shown here is derived from an EMBL/GenBank/DDBJ whole genome shotgun (WGS) entry which is preliminary data.</text>
</comment>
<protein>
    <submittedName>
        <fullName evidence="3">Uncharacterized protein</fullName>
    </submittedName>
</protein>
<keyword evidence="2" id="KW-1133">Transmembrane helix</keyword>
<organism evidence="3 4">
    <name type="scientific">Rhodofomes roseus</name>
    <dbReference type="NCBI Taxonomy" id="34475"/>
    <lineage>
        <taxon>Eukaryota</taxon>
        <taxon>Fungi</taxon>
        <taxon>Dikarya</taxon>
        <taxon>Basidiomycota</taxon>
        <taxon>Agaricomycotina</taxon>
        <taxon>Agaricomycetes</taxon>
        <taxon>Polyporales</taxon>
        <taxon>Rhodofomes</taxon>
    </lineage>
</organism>
<evidence type="ECO:0000256" key="2">
    <source>
        <dbReference type="SAM" id="Phobius"/>
    </source>
</evidence>
<feature type="non-terminal residue" evidence="3">
    <location>
        <position position="231"/>
    </location>
</feature>
<accession>A0A4Y9XL98</accession>
<keyword evidence="2" id="KW-0472">Membrane</keyword>
<evidence type="ECO:0000313" key="4">
    <source>
        <dbReference type="Proteomes" id="UP000298390"/>
    </source>
</evidence>
<sequence length="231" mass="24916">MQTTFCLGMIWKMNPYAMPSGFCKVQAALVTLSWFAMTGLCAIMTVSTSLTIVRARGKVTMAEFLAVFFTIFLVVSLKLHALEGSDGLQCDVAGPAWVRLLGYAGIPLLFAIPSLVLACASMFLLWSSRQGSANPPADREAPRAADAFTTAPIRRSFSTKRFSARTFEPDTPIEPEPETPASAVFDPDVREASRSVSATPSGEPMIYIVPSRTPSDHARHSVARAAISPIV</sequence>
<evidence type="ECO:0000313" key="3">
    <source>
        <dbReference type="EMBL" id="TFY50482.1"/>
    </source>
</evidence>
<keyword evidence="2" id="KW-0812">Transmembrane</keyword>
<feature type="transmembrane region" description="Helical" evidence="2">
    <location>
        <begin position="27"/>
        <end position="52"/>
    </location>
</feature>
<feature type="region of interest" description="Disordered" evidence="1">
    <location>
        <begin position="166"/>
        <end position="201"/>
    </location>
</feature>
<feature type="transmembrane region" description="Helical" evidence="2">
    <location>
        <begin position="64"/>
        <end position="81"/>
    </location>
</feature>
<dbReference type="STRING" id="34475.A0A4Y9XL98"/>
<proteinExistence type="predicted"/>
<name>A0A4Y9XL98_9APHY</name>
<reference evidence="3 4" key="1">
    <citation type="submission" date="2019-01" db="EMBL/GenBank/DDBJ databases">
        <title>Genome sequencing of the rare red list fungi Fomitopsis rosea.</title>
        <authorList>
            <person name="Buettner E."/>
            <person name="Kellner H."/>
        </authorList>
    </citation>
    <scope>NUCLEOTIDE SEQUENCE [LARGE SCALE GENOMIC DNA]</scope>
    <source>
        <strain evidence="3 4">DSM 105464</strain>
    </source>
</reference>
<feature type="transmembrane region" description="Helical" evidence="2">
    <location>
        <begin position="101"/>
        <end position="126"/>
    </location>
</feature>
<dbReference type="Proteomes" id="UP000298390">
    <property type="component" value="Unassembled WGS sequence"/>
</dbReference>
<evidence type="ECO:0000256" key="1">
    <source>
        <dbReference type="SAM" id="MobiDB-lite"/>
    </source>
</evidence>
<dbReference type="EMBL" id="SEKV01001483">
    <property type="protein sequence ID" value="TFY50482.1"/>
    <property type="molecule type" value="Genomic_DNA"/>
</dbReference>